<accession>A0A4Z2F8Q5</accession>
<dbReference type="EMBL" id="SRLO01001585">
    <property type="protein sequence ID" value="TNN36682.1"/>
    <property type="molecule type" value="Genomic_DNA"/>
</dbReference>
<sequence>MSLALRAQGFTRVFPSLAQADICRHHMFYMPVFSLIVFQPEPYSQIPKRKHGRYTRPTMHLMGSLLRMGMFRSRPASLRSMSWPLSSVRRLKTDSPPRGAPPRSSSLHRLGSATTITLGPPLLPAVATSPFPTSLSDASLLSSEA</sequence>
<reference evidence="2 3" key="1">
    <citation type="submission" date="2019-03" db="EMBL/GenBank/DDBJ databases">
        <title>First draft genome of Liparis tanakae, snailfish: a comprehensive survey of snailfish specific genes.</title>
        <authorList>
            <person name="Kim W."/>
            <person name="Song I."/>
            <person name="Jeong J.-H."/>
            <person name="Kim D."/>
            <person name="Kim S."/>
            <person name="Ryu S."/>
            <person name="Song J.Y."/>
            <person name="Lee S.K."/>
        </authorList>
    </citation>
    <scope>NUCLEOTIDE SEQUENCE [LARGE SCALE GENOMIC DNA]</scope>
    <source>
        <tissue evidence="2">Muscle</tissue>
    </source>
</reference>
<dbReference type="Proteomes" id="UP000314294">
    <property type="component" value="Unassembled WGS sequence"/>
</dbReference>
<organism evidence="2 3">
    <name type="scientific">Liparis tanakae</name>
    <name type="common">Tanaka's snailfish</name>
    <dbReference type="NCBI Taxonomy" id="230148"/>
    <lineage>
        <taxon>Eukaryota</taxon>
        <taxon>Metazoa</taxon>
        <taxon>Chordata</taxon>
        <taxon>Craniata</taxon>
        <taxon>Vertebrata</taxon>
        <taxon>Euteleostomi</taxon>
        <taxon>Actinopterygii</taxon>
        <taxon>Neopterygii</taxon>
        <taxon>Teleostei</taxon>
        <taxon>Neoteleostei</taxon>
        <taxon>Acanthomorphata</taxon>
        <taxon>Eupercaria</taxon>
        <taxon>Perciformes</taxon>
        <taxon>Cottioidei</taxon>
        <taxon>Cottales</taxon>
        <taxon>Liparidae</taxon>
        <taxon>Liparis</taxon>
    </lineage>
</organism>
<evidence type="ECO:0000313" key="2">
    <source>
        <dbReference type="EMBL" id="TNN36682.1"/>
    </source>
</evidence>
<proteinExistence type="predicted"/>
<evidence type="ECO:0000256" key="1">
    <source>
        <dbReference type="SAM" id="MobiDB-lite"/>
    </source>
</evidence>
<name>A0A4Z2F8Q5_9TELE</name>
<evidence type="ECO:0000313" key="3">
    <source>
        <dbReference type="Proteomes" id="UP000314294"/>
    </source>
</evidence>
<gene>
    <name evidence="2" type="ORF">EYF80_053153</name>
</gene>
<feature type="region of interest" description="Disordered" evidence="1">
    <location>
        <begin position="89"/>
        <end position="111"/>
    </location>
</feature>
<dbReference type="AlphaFoldDB" id="A0A4Z2F8Q5"/>
<comment type="caution">
    <text evidence="2">The sequence shown here is derived from an EMBL/GenBank/DDBJ whole genome shotgun (WGS) entry which is preliminary data.</text>
</comment>
<protein>
    <submittedName>
        <fullName evidence="2">Uncharacterized protein</fullName>
    </submittedName>
</protein>
<keyword evidence="3" id="KW-1185">Reference proteome</keyword>